<dbReference type="InterPro" id="IPR036291">
    <property type="entry name" value="NAD(P)-bd_dom_sf"/>
</dbReference>
<dbReference type="InterPro" id="IPR002347">
    <property type="entry name" value="SDR_fam"/>
</dbReference>
<feature type="region of interest" description="Disordered" evidence="1">
    <location>
        <begin position="1"/>
        <end position="23"/>
    </location>
</feature>
<dbReference type="Proteomes" id="UP000319865">
    <property type="component" value="Unassembled WGS sequence"/>
</dbReference>
<evidence type="ECO:0000256" key="1">
    <source>
        <dbReference type="SAM" id="MobiDB-lite"/>
    </source>
</evidence>
<dbReference type="EMBL" id="VFQE01000001">
    <property type="protein sequence ID" value="TQN41577.1"/>
    <property type="molecule type" value="Genomic_DNA"/>
</dbReference>
<sequence>MKDPDAPHASHARRGPLHRGRRAPHLVVVGAGTGISQATGRRLGADGYAVGLVARREGPLAEIGSALREDGVRTEWATADAGDPRSLTAAVESLTAALGPVGVLLYNVSVGRAAAVPDLAPEDLLGDLAAGAVGLQTAVRAVLPGMRERGTGTVLVTGGGSADRPIPSMASLGVQKAALRALVDVQAKALAPEGIHVATVTVRGLVGEDEQIHPDRVAAVYAELVAETAGPQETWRTVVELKAH</sequence>
<dbReference type="Pfam" id="PF00106">
    <property type="entry name" value="adh_short"/>
    <property type="match status" value="1"/>
</dbReference>
<dbReference type="SUPFAM" id="SSF51735">
    <property type="entry name" value="NAD(P)-binding Rossmann-fold domains"/>
    <property type="match status" value="1"/>
</dbReference>
<protein>
    <submittedName>
        <fullName evidence="2">NADP-dependent 3-hydroxy acid dehydrogenase YdfG</fullName>
    </submittedName>
</protein>
<evidence type="ECO:0000313" key="3">
    <source>
        <dbReference type="Proteomes" id="UP000319865"/>
    </source>
</evidence>
<comment type="caution">
    <text evidence="2">The sequence shown here is derived from an EMBL/GenBank/DDBJ whole genome shotgun (WGS) entry which is preliminary data.</text>
</comment>
<dbReference type="AlphaFoldDB" id="A0A543PBW8"/>
<dbReference type="PANTHER" id="PTHR43431">
    <property type="entry name" value="OXIDOREDUCTASE, SHORT CHAIN DEHYDROGENASE/REDUCTASE FAMILY (AFU_ORTHOLOGUE AFUA_5G14000)"/>
    <property type="match status" value="1"/>
</dbReference>
<dbReference type="Gene3D" id="3.40.50.720">
    <property type="entry name" value="NAD(P)-binding Rossmann-like Domain"/>
    <property type="match status" value="1"/>
</dbReference>
<dbReference type="RefSeq" id="WP_142024307.1">
    <property type="nucleotide sequence ID" value="NZ_VFQE01000001.1"/>
</dbReference>
<dbReference type="OrthoDB" id="9799818at2"/>
<accession>A0A543PBW8</accession>
<reference evidence="2 3" key="1">
    <citation type="submission" date="2019-06" db="EMBL/GenBank/DDBJ databases">
        <title>Sequencing the genomes of 1000 actinobacteria strains.</title>
        <authorList>
            <person name="Klenk H.-P."/>
        </authorList>
    </citation>
    <scope>NUCLEOTIDE SEQUENCE [LARGE SCALE GENOMIC DNA]</scope>
    <source>
        <strain evidence="2 3">DSM 46837</strain>
    </source>
</reference>
<evidence type="ECO:0000313" key="2">
    <source>
        <dbReference type="EMBL" id="TQN41577.1"/>
    </source>
</evidence>
<keyword evidence="3" id="KW-1185">Reference proteome</keyword>
<feature type="compositionally biased region" description="Basic residues" evidence="1">
    <location>
        <begin position="10"/>
        <end position="23"/>
    </location>
</feature>
<organism evidence="2 3">
    <name type="scientific">Blastococcus colisei</name>
    <dbReference type="NCBI Taxonomy" id="1564162"/>
    <lineage>
        <taxon>Bacteria</taxon>
        <taxon>Bacillati</taxon>
        <taxon>Actinomycetota</taxon>
        <taxon>Actinomycetes</taxon>
        <taxon>Geodermatophilales</taxon>
        <taxon>Geodermatophilaceae</taxon>
        <taxon>Blastococcus</taxon>
    </lineage>
</organism>
<dbReference type="PANTHER" id="PTHR43431:SF1">
    <property type="entry name" value="OS08G0476300 PROTEIN"/>
    <property type="match status" value="1"/>
</dbReference>
<name>A0A543PBW8_9ACTN</name>
<proteinExistence type="predicted"/>
<gene>
    <name evidence="2" type="ORF">FHU33_0946</name>
</gene>